<evidence type="ECO:0000313" key="2">
    <source>
        <dbReference type="EMBL" id="CAB4365200.1"/>
    </source>
</evidence>
<evidence type="ECO:0000313" key="4">
    <source>
        <dbReference type="EMBL" id="CAB4819591.1"/>
    </source>
</evidence>
<dbReference type="EMBL" id="CAFBIY010000021">
    <property type="protein sequence ID" value="CAB4847885.1"/>
    <property type="molecule type" value="Genomic_DNA"/>
</dbReference>
<dbReference type="EMBL" id="CAFBMT010000010">
    <property type="protein sequence ID" value="CAB4938229.1"/>
    <property type="molecule type" value="Genomic_DNA"/>
</dbReference>
<evidence type="ECO:0000313" key="7">
    <source>
        <dbReference type="EMBL" id="CAB5007304.1"/>
    </source>
</evidence>
<protein>
    <submittedName>
        <fullName evidence="2">Unannotated protein</fullName>
    </submittedName>
</protein>
<dbReference type="AlphaFoldDB" id="A0A6J6AAG3"/>
<feature type="region of interest" description="Disordered" evidence="1">
    <location>
        <begin position="368"/>
        <end position="396"/>
    </location>
</feature>
<dbReference type="EMBL" id="CAFAAV010000088">
    <property type="protein sequence ID" value="CAB4819591.1"/>
    <property type="molecule type" value="Genomic_DNA"/>
</dbReference>
<dbReference type="EMBL" id="CAESGF010000026">
    <property type="protein sequence ID" value="CAB4365200.1"/>
    <property type="molecule type" value="Genomic_DNA"/>
</dbReference>
<sequence length="396" mass="41376">MITTGVTGGRWRASVNAWGAIEPWDGSPVLDWHVAADDRWHTPAEEPAVRQKRLGGTAVVETRLRVPEGDAVHRVYSVADHGGLTIVEVENMSALPIAVAFTRGDLLTVLPPTAPIQGITLPAGSIAVPVGHKATVTVALRHNDPAAGTLPNGLATATGVVRGWTATTERASRLLLPDAPVGPRVVAARCELLLNGPAHPDDDPIAFLIALGQMVRMGEGAASWIPDVAHALELAAKGDVRDWRLAAALDSAEIVLVHAGEQRARRDLAAMRARLAPSTALSADEPSDPVLFTAWVERRLCAAGVGGGDLLPAGLPEGWAGTNFEVYGLPTSAESTVSFAVRWHGARPAVLWEQSGTSVALGASSLAPDWTTSEPTGETLWPVPPGLAPSDGVSFS</sequence>
<dbReference type="EMBL" id="CAFBOL010000094">
    <property type="protein sequence ID" value="CAB5007304.1"/>
    <property type="molecule type" value="Genomic_DNA"/>
</dbReference>
<gene>
    <name evidence="3" type="ORF">UFOPK2656_00111</name>
    <name evidence="4" type="ORF">UFOPK3099_01310</name>
    <name evidence="5" type="ORF">UFOPK3267_00577</name>
    <name evidence="6" type="ORF">UFOPK3651_01961</name>
    <name evidence="7" type="ORF">UFOPK3931_02605</name>
    <name evidence="2" type="ORF">UFOPK4189_02952</name>
</gene>
<dbReference type="EMBL" id="CAEZYF010000001">
    <property type="protein sequence ID" value="CAB4701944.1"/>
    <property type="molecule type" value="Genomic_DNA"/>
</dbReference>
<proteinExistence type="predicted"/>
<organism evidence="2">
    <name type="scientific">freshwater metagenome</name>
    <dbReference type="NCBI Taxonomy" id="449393"/>
    <lineage>
        <taxon>unclassified sequences</taxon>
        <taxon>metagenomes</taxon>
        <taxon>ecological metagenomes</taxon>
    </lineage>
</organism>
<evidence type="ECO:0000313" key="6">
    <source>
        <dbReference type="EMBL" id="CAB4938229.1"/>
    </source>
</evidence>
<reference evidence="2" key="1">
    <citation type="submission" date="2020-05" db="EMBL/GenBank/DDBJ databases">
        <authorList>
            <person name="Chiriac C."/>
            <person name="Salcher M."/>
            <person name="Ghai R."/>
            <person name="Kavagutti S V."/>
        </authorList>
    </citation>
    <scope>NUCLEOTIDE SEQUENCE</scope>
</reference>
<name>A0A6J6AAG3_9ZZZZ</name>
<evidence type="ECO:0000256" key="1">
    <source>
        <dbReference type="SAM" id="MobiDB-lite"/>
    </source>
</evidence>
<evidence type="ECO:0000313" key="5">
    <source>
        <dbReference type="EMBL" id="CAB4847885.1"/>
    </source>
</evidence>
<evidence type="ECO:0000313" key="3">
    <source>
        <dbReference type="EMBL" id="CAB4701944.1"/>
    </source>
</evidence>
<accession>A0A6J6AAG3</accession>